<name>A0A2I4HPY4_JUGRE</name>
<dbReference type="GO" id="GO:0016020">
    <property type="term" value="C:membrane"/>
    <property type="evidence" value="ECO:0007669"/>
    <property type="project" value="UniProtKB-SubCell"/>
</dbReference>
<evidence type="ECO:0000256" key="13">
    <source>
        <dbReference type="RuleBase" id="RU000461"/>
    </source>
</evidence>
<dbReference type="Proteomes" id="UP000235220">
    <property type="component" value="Chromosome 3"/>
</dbReference>
<evidence type="ECO:0000256" key="9">
    <source>
        <dbReference type="ARBA" id="ARBA00023004"/>
    </source>
</evidence>
<dbReference type="PANTHER" id="PTHR24298:SF743">
    <property type="entry name" value="CYTOCHROME P450 93A2-LIKE"/>
    <property type="match status" value="1"/>
</dbReference>
<comment type="cofactor">
    <cofactor evidence="1 12">
        <name>heme</name>
        <dbReference type="ChEBI" id="CHEBI:30413"/>
    </cofactor>
</comment>
<evidence type="ECO:0000256" key="12">
    <source>
        <dbReference type="PIRSR" id="PIRSR602401-1"/>
    </source>
</evidence>
<dbReference type="PRINTS" id="PR00385">
    <property type="entry name" value="P450"/>
</dbReference>
<dbReference type="PROSITE" id="PS00086">
    <property type="entry name" value="CYTOCHROME_P450"/>
    <property type="match status" value="1"/>
</dbReference>
<evidence type="ECO:0000256" key="4">
    <source>
        <dbReference type="ARBA" id="ARBA00022617"/>
    </source>
</evidence>
<keyword evidence="9 12" id="KW-0408">Iron</keyword>
<dbReference type="GO" id="GO:0016705">
    <property type="term" value="F:oxidoreductase activity, acting on paired donors, with incorporation or reduction of molecular oxygen"/>
    <property type="evidence" value="ECO:0007669"/>
    <property type="project" value="InterPro"/>
</dbReference>
<evidence type="ECO:0000256" key="10">
    <source>
        <dbReference type="ARBA" id="ARBA00023033"/>
    </source>
</evidence>
<evidence type="ECO:0000256" key="5">
    <source>
        <dbReference type="ARBA" id="ARBA00022692"/>
    </source>
</evidence>
<keyword evidence="8 13" id="KW-0560">Oxidoreductase</keyword>
<dbReference type="PRINTS" id="PR00463">
    <property type="entry name" value="EP450I"/>
</dbReference>
<evidence type="ECO:0000256" key="11">
    <source>
        <dbReference type="ARBA" id="ARBA00023136"/>
    </source>
</evidence>
<evidence type="ECO:0000313" key="14">
    <source>
        <dbReference type="Proteomes" id="UP000235220"/>
    </source>
</evidence>
<keyword evidence="10 13" id="KW-0503">Monooxygenase</keyword>
<dbReference type="GO" id="GO:0020037">
    <property type="term" value="F:heme binding"/>
    <property type="evidence" value="ECO:0007669"/>
    <property type="project" value="InterPro"/>
</dbReference>
<dbReference type="Gene3D" id="1.10.630.10">
    <property type="entry name" value="Cytochrome P450"/>
    <property type="match status" value="1"/>
</dbReference>
<keyword evidence="7" id="KW-1133">Transmembrane helix</keyword>
<comment type="similarity">
    <text evidence="3 13">Belongs to the cytochrome P450 family.</text>
</comment>
<dbReference type="RefSeq" id="XP_018858216.1">
    <property type="nucleotide sequence ID" value="XM_019002671.1"/>
</dbReference>
<dbReference type="InterPro" id="IPR001128">
    <property type="entry name" value="Cyt_P450"/>
</dbReference>
<evidence type="ECO:0000256" key="3">
    <source>
        <dbReference type="ARBA" id="ARBA00010617"/>
    </source>
</evidence>
<dbReference type="Gramene" id="Jr03_04110_p1">
    <property type="protein sequence ID" value="cds.Jr03_04110_p1"/>
    <property type="gene ID" value="Jr03_04110"/>
</dbReference>
<dbReference type="GO" id="GO:0005506">
    <property type="term" value="F:iron ion binding"/>
    <property type="evidence" value="ECO:0007669"/>
    <property type="project" value="InterPro"/>
</dbReference>
<evidence type="ECO:0000313" key="15">
    <source>
        <dbReference type="RefSeq" id="XP_018858216.1"/>
    </source>
</evidence>
<keyword evidence="6 12" id="KW-0479">Metal-binding</keyword>
<dbReference type="FunCoup" id="A0A2I4HPY4">
    <property type="interactions" value="11"/>
</dbReference>
<dbReference type="Pfam" id="PF00067">
    <property type="entry name" value="p450"/>
    <property type="match status" value="1"/>
</dbReference>
<keyword evidence="5" id="KW-0812">Transmembrane</keyword>
<keyword evidence="14" id="KW-1185">Reference proteome</keyword>
<evidence type="ECO:0000256" key="8">
    <source>
        <dbReference type="ARBA" id="ARBA00023002"/>
    </source>
</evidence>
<dbReference type="AlphaFoldDB" id="A0A2I4HPY4"/>
<dbReference type="InterPro" id="IPR017972">
    <property type="entry name" value="Cyt_P450_CS"/>
</dbReference>
<dbReference type="GO" id="GO:0004497">
    <property type="term" value="F:monooxygenase activity"/>
    <property type="evidence" value="ECO:0007669"/>
    <property type="project" value="UniProtKB-KW"/>
</dbReference>
<keyword evidence="11" id="KW-0472">Membrane</keyword>
<dbReference type="FunFam" id="1.10.630.10:FF:000019">
    <property type="entry name" value="Cytochrome P450 family protein"/>
    <property type="match status" value="1"/>
</dbReference>
<protein>
    <submittedName>
        <fullName evidence="15">3,9-dihydroxypterocarpan 6A-monooxygenase-like</fullName>
    </submittedName>
</protein>
<feature type="binding site" description="axial binding residue" evidence="12">
    <location>
        <position position="464"/>
    </location>
    <ligand>
        <name>heme</name>
        <dbReference type="ChEBI" id="CHEBI:30413"/>
    </ligand>
    <ligandPart>
        <name>Fe</name>
        <dbReference type="ChEBI" id="CHEBI:18248"/>
    </ligandPart>
</feature>
<evidence type="ECO:0000256" key="7">
    <source>
        <dbReference type="ARBA" id="ARBA00022989"/>
    </source>
</evidence>
<evidence type="ECO:0000256" key="1">
    <source>
        <dbReference type="ARBA" id="ARBA00001971"/>
    </source>
</evidence>
<dbReference type="SUPFAM" id="SSF48264">
    <property type="entry name" value="Cytochrome P450"/>
    <property type="match status" value="1"/>
</dbReference>
<dbReference type="InterPro" id="IPR036396">
    <property type="entry name" value="Cyt_P450_sf"/>
</dbReference>
<sequence>MANPSPVHPNLAECAFLFFIWIVSNLVVRFLIKIICTNSSAKTRNPPSPRALPIIGHLHLLSSKLPESLQNLARRYGPLMQIRIGTSTTFVVASSATVTKEILKTHDIDFASRFEFGPTEYNIYSGDGFVTCPNNTYWLFMKKLCMTKLFAGPQLDRFNHIREQEIQNLLKSLFKSSREGEACDLAMELTTLTNNLLCRMALSKRCSENAEGAKEVRKLIVEIMQLGAKLGVNEALGPLKKFDLFGNGKKLVEAMWRYDELFEQIIKEYEDEIVDGHGKEDQADLMSIVLEIYKNTNAEVKLTRNQIKFFFMEIFMASIDTLTAAIQWAMAELINHPQPFKRLREEINTVVGSNRLVKESDVPNLPYLQAVVKETLRLHSPVPLIHRECTKDCTINGFHVRAKSKVLINVYAIMRDPEQWNDPDEFLPERFFINSNDKLGQHDHMEMKGQDFHYLPFGGGRRGCIGGTHALLVTHVTLGALTQCFDWKVKGGEKIDINVGSGFSGAVPLPLVCYPIARFDPF</sequence>
<evidence type="ECO:0000256" key="6">
    <source>
        <dbReference type="ARBA" id="ARBA00022723"/>
    </source>
</evidence>
<dbReference type="InterPro" id="IPR051103">
    <property type="entry name" value="Plant_metabolite_P450s"/>
</dbReference>
<proteinExistence type="inferred from homology"/>
<dbReference type="InterPro" id="IPR002401">
    <property type="entry name" value="Cyt_P450_E_grp-I"/>
</dbReference>
<reference evidence="15" key="1">
    <citation type="submission" date="2025-08" db="UniProtKB">
        <authorList>
            <consortium name="RefSeq"/>
        </authorList>
    </citation>
    <scope>IDENTIFICATION</scope>
    <source>
        <tissue evidence="15">Leaves</tissue>
    </source>
</reference>
<accession>A0A2I4HPY4</accession>
<keyword evidence="4 12" id="KW-0349">Heme</keyword>
<dbReference type="OrthoDB" id="1103324at2759"/>
<dbReference type="GeneID" id="109020251"/>
<evidence type="ECO:0000256" key="2">
    <source>
        <dbReference type="ARBA" id="ARBA00004167"/>
    </source>
</evidence>
<dbReference type="STRING" id="51240.A0A2I4HPY4"/>
<comment type="subcellular location">
    <subcellularLocation>
        <location evidence="2">Membrane</location>
        <topology evidence="2">Single-pass membrane protein</topology>
    </subcellularLocation>
</comment>
<dbReference type="KEGG" id="jre:109020251"/>
<organism evidence="14 15">
    <name type="scientific">Juglans regia</name>
    <name type="common">English walnut</name>
    <dbReference type="NCBI Taxonomy" id="51240"/>
    <lineage>
        <taxon>Eukaryota</taxon>
        <taxon>Viridiplantae</taxon>
        <taxon>Streptophyta</taxon>
        <taxon>Embryophyta</taxon>
        <taxon>Tracheophyta</taxon>
        <taxon>Spermatophyta</taxon>
        <taxon>Magnoliopsida</taxon>
        <taxon>eudicotyledons</taxon>
        <taxon>Gunneridae</taxon>
        <taxon>Pentapetalae</taxon>
        <taxon>rosids</taxon>
        <taxon>fabids</taxon>
        <taxon>Fagales</taxon>
        <taxon>Juglandaceae</taxon>
        <taxon>Juglans</taxon>
    </lineage>
</organism>
<dbReference type="PANTHER" id="PTHR24298">
    <property type="entry name" value="FLAVONOID 3'-MONOOXYGENASE-RELATED"/>
    <property type="match status" value="1"/>
</dbReference>
<gene>
    <name evidence="15" type="primary">LOC109020251</name>
</gene>